<organism evidence="2 3">
    <name type="scientific">Agrocybe pediades</name>
    <dbReference type="NCBI Taxonomy" id="84607"/>
    <lineage>
        <taxon>Eukaryota</taxon>
        <taxon>Fungi</taxon>
        <taxon>Dikarya</taxon>
        <taxon>Basidiomycota</taxon>
        <taxon>Agaricomycotina</taxon>
        <taxon>Agaricomycetes</taxon>
        <taxon>Agaricomycetidae</taxon>
        <taxon>Agaricales</taxon>
        <taxon>Agaricineae</taxon>
        <taxon>Strophariaceae</taxon>
        <taxon>Agrocybe</taxon>
    </lineage>
</organism>
<dbReference type="InterPro" id="IPR036047">
    <property type="entry name" value="F-box-like_dom_sf"/>
</dbReference>
<dbReference type="InterPro" id="IPR001810">
    <property type="entry name" value="F-box_dom"/>
</dbReference>
<sequence length="484" mass="54998">MDALPLELLWKIFMINTERQIPYKATALYIDDEPDSRLDTARSCSQVCRTWRTLLLQSPSVWGRLLYIQSFERTADEWRKAVISRVGDAPLWIIGIVSDSTRPFILSVLQKKWHSVQVLVMRDKDLPDGKLSSAWSFLEREAPTLEVFNVWTNSLRLDAQHIPPLSPLFRNAAPRLVSFVMSEPFHLTLPIPWLANLHTITFNRKLQSVSTILSALKSTPRLKHLYILGDSTPRTIYTEDGDVDKLHLPLLETLAIRDRSPKQKDLILLLESITLAPRQNTLRTLDLPPVVDQRLHCLITKWIHAYMDSSPPRHLVLTDCNEESDILEIEMRTSQHREAEGMVAGLALDGNFPLAIKNIAQSPRFHAIETLDVLLGPARWPLRPLYEAIRSVTHLTAIGSGIGALFHDMQQFSLFPHLRTIYLPNHLPGTNSKSLMNFLEYRASVGSPVSVLELTQASVEFVSGVHKERLARIPGLTVMFKEDC</sequence>
<protein>
    <recommendedName>
        <fullName evidence="1">F-box domain-containing protein</fullName>
    </recommendedName>
</protein>
<name>A0A8H4VLZ5_9AGAR</name>
<gene>
    <name evidence="2" type="ORF">D9613_011858</name>
</gene>
<dbReference type="Pfam" id="PF12937">
    <property type="entry name" value="F-box-like"/>
    <property type="match status" value="1"/>
</dbReference>
<dbReference type="Proteomes" id="UP000521872">
    <property type="component" value="Unassembled WGS sequence"/>
</dbReference>
<dbReference type="EMBL" id="JAACJL010000047">
    <property type="protein sequence ID" value="KAF4612749.1"/>
    <property type="molecule type" value="Genomic_DNA"/>
</dbReference>
<dbReference type="Gene3D" id="1.20.1280.50">
    <property type="match status" value="1"/>
</dbReference>
<evidence type="ECO:0000313" key="3">
    <source>
        <dbReference type="Proteomes" id="UP000521872"/>
    </source>
</evidence>
<reference evidence="2 3" key="1">
    <citation type="submission" date="2019-12" db="EMBL/GenBank/DDBJ databases">
        <authorList>
            <person name="Floudas D."/>
            <person name="Bentzer J."/>
            <person name="Ahren D."/>
            <person name="Johansson T."/>
            <person name="Persson P."/>
            <person name="Tunlid A."/>
        </authorList>
    </citation>
    <scope>NUCLEOTIDE SEQUENCE [LARGE SCALE GENOMIC DNA]</scope>
    <source>
        <strain evidence="2 3">CBS 102.39</strain>
    </source>
</reference>
<dbReference type="SUPFAM" id="SSF81383">
    <property type="entry name" value="F-box domain"/>
    <property type="match status" value="1"/>
</dbReference>
<evidence type="ECO:0000313" key="2">
    <source>
        <dbReference type="EMBL" id="KAF4612749.1"/>
    </source>
</evidence>
<evidence type="ECO:0000259" key="1">
    <source>
        <dbReference type="Pfam" id="PF12937"/>
    </source>
</evidence>
<keyword evidence="3" id="KW-1185">Reference proteome</keyword>
<accession>A0A8H4VLZ5</accession>
<comment type="caution">
    <text evidence="2">The sequence shown here is derived from an EMBL/GenBank/DDBJ whole genome shotgun (WGS) entry which is preliminary data.</text>
</comment>
<dbReference type="AlphaFoldDB" id="A0A8H4VLZ5"/>
<feature type="domain" description="F-box" evidence="1">
    <location>
        <begin position="2"/>
        <end position="65"/>
    </location>
</feature>
<proteinExistence type="predicted"/>